<keyword evidence="1" id="KW-0489">Methyltransferase</keyword>
<evidence type="ECO:0000313" key="6">
    <source>
        <dbReference type="EMBL" id="CAD9377188.1"/>
    </source>
</evidence>
<feature type="chain" id="PRO_5030811278" description="Ribosomal RNA large subunit methyltransferase H" evidence="5">
    <location>
        <begin position="20"/>
        <end position="202"/>
    </location>
</feature>
<dbReference type="PANTHER" id="PTHR33603:SF1">
    <property type="entry name" value="RIBOSOMAL RNA LARGE SUBUNIT METHYLTRANSFERASE H"/>
    <property type="match status" value="1"/>
</dbReference>
<dbReference type="InterPro" id="IPR029028">
    <property type="entry name" value="Alpha/beta_knot_MTases"/>
</dbReference>
<dbReference type="EMBL" id="HBGS01005964">
    <property type="protein sequence ID" value="CAD9377188.1"/>
    <property type="molecule type" value="Transcribed_RNA"/>
</dbReference>
<name>A0A7S2F628_9STRA</name>
<accession>A0A7S2F628</accession>
<evidence type="ECO:0008006" key="7">
    <source>
        <dbReference type="Google" id="ProtNLM"/>
    </source>
</evidence>
<gene>
    <name evidence="6" type="ORF">DSPE1174_LOCUS3131</name>
</gene>
<keyword evidence="5" id="KW-0732">Signal</keyword>
<dbReference type="GO" id="GO:0006364">
    <property type="term" value="P:rRNA processing"/>
    <property type="evidence" value="ECO:0007669"/>
    <property type="project" value="InterPro"/>
</dbReference>
<evidence type="ECO:0000256" key="1">
    <source>
        <dbReference type="ARBA" id="ARBA00022603"/>
    </source>
</evidence>
<dbReference type="PANTHER" id="PTHR33603">
    <property type="entry name" value="METHYLTRANSFERASE"/>
    <property type="match status" value="1"/>
</dbReference>
<organism evidence="6">
    <name type="scientific">Octactis speculum</name>
    <dbReference type="NCBI Taxonomy" id="3111310"/>
    <lineage>
        <taxon>Eukaryota</taxon>
        <taxon>Sar</taxon>
        <taxon>Stramenopiles</taxon>
        <taxon>Ochrophyta</taxon>
        <taxon>Dictyochophyceae</taxon>
        <taxon>Dictyochales</taxon>
        <taxon>Dictyochaceae</taxon>
        <taxon>Octactis</taxon>
    </lineage>
</organism>
<comment type="similarity">
    <text evidence="4">Belongs to the RNA methyltransferase RlmH family.</text>
</comment>
<evidence type="ECO:0000256" key="5">
    <source>
        <dbReference type="SAM" id="SignalP"/>
    </source>
</evidence>
<dbReference type="GO" id="GO:0008168">
    <property type="term" value="F:methyltransferase activity"/>
    <property type="evidence" value="ECO:0007669"/>
    <property type="project" value="UniProtKB-KW"/>
</dbReference>
<dbReference type="InterPro" id="IPR003742">
    <property type="entry name" value="RlmH-like"/>
</dbReference>
<dbReference type="Gene3D" id="3.40.1280.10">
    <property type="match status" value="1"/>
</dbReference>
<dbReference type="AlphaFoldDB" id="A0A7S2F628"/>
<dbReference type="CDD" id="cd18081">
    <property type="entry name" value="RlmH-like"/>
    <property type="match status" value="1"/>
</dbReference>
<protein>
    <recommendedName>
        <fullName evidence="7">Ribosomal RNA large subunit methyltransferase H</fullName>
    </recommendedName>
</protein>
<feature type="signal peptide" evidence="5">
    <location>
        <begin position="1"/>
        <end position="19"/>
    </location>
</feature>
<dbReference type="InterPro" id="IPR029026">
    <property type="entry name" value="tRNA_m1G_MTases_N"/>
</dbReference>
<sequence length="202" mass="22658">MVAFLPRILISVFLLPASSFPLSSPVKTSLNHYVSKPSSDNNNRSGRQCITAALQVTLHIQGRKINDHNEVAFEQYAMRLTPHRIQLKTVWHKSNDQLTKAIKATSREPCICLDVCGQQLDSGGFEQLLYQRLVEGGSRLAFVIGGAEGLPDEVREKKDPKLQHVEFISLSSMTFTHQMARVILAEQVYRAAEIRKGTGYHK</sequence>
<keyword evidence="2" id="KW-0808">Transferase</keyword>
<keyword evidence="3" id="KW-0949">S-adenosyl-L-methionine</keyword>
<reference evidence="6" key="1">
    <citation type="submission" date="2021-01" db="EMBL/GenBank/DDBJ databases">
        <authorList>
            <person name="Corre E."/>
            <person name="Pelletier E."/>
            <person name="Niang G."/>
            <person name="Scheremetjew M."/>
            <person name="Finn R."/>
            <person name="Kale V."/>
            <person name="Holt S."/>
            <person name="Cochrane G."/>
            <person name="Meng A."/>
            <person name="Brown T."/>
            <person name="Cohen L."/>
        </authorList>
    </citation>
    <scope>NUCLEOTIDE SEQUENCE</scope>
    <source>
        <strain evidence="6">CCMP1381</strain>
    </source>
</reference>
<dbReference type="SUPFAM" id="SSF75217">
    <property type="entry name" value="alpha/beta knot"/>
    <property type="match status" value="1"/>
</dbReference>
<proteinExistence type="inferred from homology"/>
<dbReference type="Pfam" id="PF02590">
    <property type="entry name" value="SPOUT_MTase"/>
    <property type="match status" value="1"/>
</dbReference>
<evidence type="ECO:0000256" key="4">
    <source>
        <dbReference type="ARBA" id="ARBA00038303"/>
    </source>
</evidence>
<dbReference type="HAMAP" id="MF_00658">
    <property type="entry name" value="23SrRNA_methyltr_H"/>
    <property type="match status" value="1"/>
</dbReference>
<evidence type="ECO:0000256" key="3">
    <source>
        <dbReference type="ARBA" id="ARBA00022691"/>
    </source>
</evidence>
<dbReference type="GO" id="GO:0032259">
    <property type="term" value="P:methylation"/>
    <property type="evidence" value="ECO:0007669"/>
    <property type="project" value="UniProtKB-KW"/>
</dbReference>
<evidence type="ECO:0000256" key="2">
    <source>
        <dbReference type="ARBA" id="ARBA00022679"/>
    </source>
</evidence>